<evidence type="ECO:0000313" key="1">
    <source>
        <dbReference type="EMBL" id="GAA0183017.1"/>
    </source>
</evidence>
<dbReference type="SUPFAM" id="SSF56219">
    <property type="entry name" value="DNase I-like"/>
    <property type="match status" value="1"/>
</dbReference>
<comment type="caution">
    <text evidence="1">The sequence shown here is derived from an EMBL/GenBank/DDBJ whole genome shotgun (WGS) entry which is preliminary data.</text>
</comment>
<evidence type="ECO:0000313" key="2">
    <source>
        <dbReference type="Proteomes" id="UP001454036"/>
    </source>
</evidence>
<gene>
    <name evidence="1" type="ORF">LIER_30508</name>
</gene>
<dbReference type="InterPro" id="IPR036691">
    <property type="entry name" value="Endo/exonu/phosph_ase_sf"/>
</dbReference>
<dbReference type="PANTHER" id="PTHR33710">
    <property type="entry name" value="BNAC02G09200D PROTEIN"/>
    <property type="match status" value="1"/>
</dbReference>
<dbReference type="PANTHER" id="PTHR33710:SF62">
    <property type="entry name" value="DUF4283 DOMAIN PROTEIN"/>
    <property type="match status" value="1"/>
</dbReference>
<evidence type="ECO:0008006" key="3">
    <source>
        <dbReference type="Google" id="ProtNLM"/>
    </source>
</evidence>
<name>A0AAV3RRV3_LITER</name>
<accession>A0AAV3RRV3</accession>
<proteinExistence type="predicted"/>
<keyword evidence="2" id="KW-1185">Reference proteome</keyword>
<dbReference type="Proteomes" id="UP001454036">
    <property type="component" value="Unassembled WGS sequence"/>
</dbReference>
<protein>
    <recommendedName>
        <fullName evidence="3">Reverse transcriptase</fullName>
    </recommendedName>
</protein>
<dbReference type="EMBL" id="BAABME010010953">
    <property type="protein sequence ID" value="GAA0183017.1"/>
    <property type="molecule type" value="Genomic_DNA"/>
</dbReference>
<reference evidence="1 2" key="1">
    <citation type="submission" date="2024-01" db="EMBL/GenBank/DDBJ databases">
        <title>The complete chloroplast genome sequence of Lithospermum erythrorhizon: insights into the phylogenetic relationship among Boraginaceae species and the maternal lineages of purple gromwells.</title>
        <authorList>
            <person name="Okada T."/>
            <person name="Watanabe K."/>
        </authorList>
    </citation>
    <scope>NUCLEOTIDE SEQUENCE [LARGE SCALE GENOMIC DNA]</scope>
</reference>
<dbReference type="AlphaFoldDB" id="A0AAV3RRV3"/>
<organism evidence="1 2">
    <name type="scientific">Lithospermum erythrorhizon</name>
    <name type="common">Purple gromwell</name>
    <name type="synonym">Lithospermum officinale var. erythrorhizon</name>
    <dbReference type="NCBI Taxonomy" id="34254"/>
    <lineage>
        <taxon>Eukaryota</taxon>
        <taxon>Viridiplantae</taxon>
        <taxon>Streptophyta</taxon>
        <taxon>Embryophyta</taxon>
        <taxon>Tracheophyta</taxon>
        <taxon>Spermatophyta</taxon>
        <taxon>Magnoliopsida</taxon>
        <taxon>eudicotyledons</taxon>
        <taxon>Gunneridae</taxon>
        <taxon>Pentapetalae</taxon>
        <taxon>asterids</taxon>
        <taxon>lamiids</taxon>
        <taxon>Boraginales</taxon>
        <taxon>Boraginaceae</taxon>
        <taxon>Boraginoideae</taxon>
        <taxon>Lithospermeae</taxon>
        <taxon>Lithospermum</taxon>
    </lineage>
</organism>
<sequence length="156" mass="18220">MGDFNDILEVEEKEGGIERTEDLIRLRLDRVLANASWCFQFSKDVCYHLPMTGADHCPLLIDTEANIEKGRRRFVFDKRWVGKEDCEEVVRNAWAKDVQGSQWFKVSEKIKNVRMALIQWCKGHNFNSLVKIEDIQSKLKIAYEGSSFYREGVMLL</sequence>